<gene>
    <name evidence="2" type="ORF">SI8410_16020206</name>
</gene>
<dbReference type="InterPro" id="IPR036875">
    <property type="entry name" value="Znf_CCHC_sf"/>
</dbReference>
<accession>A0A7I8LJP9</accession>
<feature type="compositionally biased region" description="Basic and acidic residues" evidence="1">
    <location>
        <begin position="35"/>
        <end position="50"/>
    </location>
</feature>
<evidence type="ECO:0000313" key="3">
    <source>
        <dbReference type="Proteomes" id="UP000663760"/>
    </source>
</evidence>
<organism evidence="2 3">
    <name type="scientific">Spirodela intermedia</name>
    <name type="common">Intermediate duckweed</name>
    <dbReference type="NCBI Taxonomy" id="51605"/>
    <lineage>
        <taxon>Eukaryota</taxon>
        <taxon>Viridiplantae</taxon>
        <taxon>Streptophyta</taxon>
        <taxon>Embryophyta</taxon>
        <taxon>Tracheophyta</taxon>
        <taxon>Spermatophyta</taxon>
        <taxon>Magnoliopsida</taxon>
        <taxon>Liliopsida</taxon>
        <taxon>Araceae</taxon>
        <taxon>Lemnoideae</taxon>
        <taxon>Spirodela</taxon>
    </lineage>
</organism>
<name>A0A7I8LJP9_SPIIN</name>
<sequence length="187" mass="21626">MHLHLEDLDAISVEEKKDSSDSSQARGRGRARGTMKIEDFDDNERPKDKSSVTGYNCQKKGHYANECRFLNKETPKIDKEKLTKSTEALLSLKTSKMKLKVVERRCLQILPHLKTPKLPHLRVNLHNMKDSRIYLNYIHTTSKIQAYWTQSLSVDHYLATRWLSAVLSNFIDKGQPFSQSLLQNLNL</sequence>
<reference evidence="2" key="1">
    <citation type="submission" date="2020-02" db="EMBL/GenBank/DDBJ databases">
        <authorList>
            <person name="Scholz U."/>
            <person name="Mascher M."/>
            <person name="Fiebig A."/>
        </authorList>
    </citation>
    <scope>NUCLEOTIDE SEQUENCE</scope>
</reference>
<keyword evidence="3" id="KW-1185">Reference proteome</keyword>
<dbReference type="Proteomes" id="UP000663760">
    <property type="component" value="Chromosome 16"/>
</dbReference>
<dbReference type="GO" id="GO:0008270">
    <property type="term" value="F:zinc ion binding"/>
    <property type="evidence" value="ECO:0007669"/>
    <property type="project" value="InterPro"/>
</dbReference>
<dbReference type="SUPFAM" id="SSF57756">
    <property type="entry name" value="Retrovirus zinc finger-like domains"/>
    <property type="match status" value="1"/>
</dbReference>
<dbReference type="AlphaFoldDB" id="A0A7I8LJP9"/>
<feature type="region of interest" description="Disordered" evidence="1">
    <location>
        <begin position="1"/>
        <end position="55"/>
    </location>
</feature>
<feature type="compositionally biased region" description="Basic and acidic residues" evidence="1">
    <location>
        <begin position="1"/>
        <end position="20"/>
    </location>
</feature>
<evidence type="ECO:0000256" key="1">
    <source>
        <dbReference type="SAM" id="MobiDB-lite"/>
    </source>
</evidence>
<protein>
    <submittedName>
        <fullName evidence="2">Uncharacterized protein</fullName>
    </submittedName>
</protein>
<proteinExistence type="predicted"/>
<dbReference type="EMBL" id="LR746279">
    <property type="protein sequence ID" value="CAA7409528.1"/>
    <property type="molecule type" value="Genomic_DNA"/>
</dbReference>
<dbReference type="GO" id="GO:0003676">
    <property type="term" value="F:nucleic acid binding"/>
    <property type="evidence" value="ECO:0007669"/>
    <property type="project" value="InterPro"/>
</dbReference>
<evidence type="ECO:0000313" key="2">
    <source>
        <dbReference type="EMBL" id="CAA7409528.1"/>
    </source>
</evidence>